<dbReference type="SUPFAM" id="SSF55874">
    <property type="entry name" value="ATPase domain of HSP90 chaperone/DNA topoisomerase II/histidine kinase"/>
    <property type="match status" value="1"/>
</dbReference>
<keyword evidence="3" id="KW-0597">Phosphoprotein</keyword>
<dbReference type="EMBL" id="JALPQF010000008">
    <property type="protein sequence ID" value="MCK8480879.1"/>
    <property type="molecule type" value="Genomic_DNA"/>
</dbReference>
<keyword evidence="7" id="KW-0812">Transmembrane</keyword>
<feature type="transmembrane region" description="Helical" evidence="7">
    <location>
        <begin position="6"/>
        <end position="27"/>
    </location>
</feature>
<dbReference type="PANTHER" id="PTHR45453">
    <property type="entry name" value="PHOSPHATE REGULON SENSOR PROTEIN PHOR"/>
    <property type="match status" value="1"/>
</dbReference>
<keyword evidence="7" id="KW-0472">Membrane</keyword>
<dbReference type="PANTHER" id="PTHR45453:SF1">
    <property type="entry name" value="PHOSPHATE REGULON SENSOR PROTEIN PHOR"/>
    <property type="match status" value="1"/>
</dbReference>
<evidence type="ECO:0000256" key="1">
    <source>
        <dbReference type="ARBA" id="ARBA00000085"/>
    </source>
</evidence>
<dbReference type="Gene3D" id="1.10.287.130">
    <property type="match status" value="1"/>
</dbReference>
<accession>A0ABT0HA42</accession>
<keyword evidence="6" id="KW-0902">Two-component regulatory system</keyword>
<dbReference type="InterPro" id="IPR036890">
    <property type="entry name" value="HATPase_C_sf"/>
</dbReference>
<dbReference type="InterPro" id="IPR003661">
    <property type="entry name" value="HisK_dim/P_dom"/>
</dbReference>
<evidence type="ECO:0000256" key="5">
    <source>
        <dbReference type="ARBA" id="ARBA00022777"/>
    </source>
</evidence>
<evidence type="ECO:0000256" key="7">
    <source>
        <dbReference type="SAM" id="Phobius"/>
    </source>
</evidence>
<dbReference type="Gene3D" id="3.30.565.10">
    <property type="entry name" value="Histidine kinase-like ATPase, C-terminal domain"/>
    <property type="match status" value="1"/>
</dbReference>
<feature type="domain" description="Histidine kinase" evidence="8">
    <location>
        <begin position="309"/>
        <end position="521"/>
    </location>
</feature>
<keyword evidence="10" id="KW-1185">Reference proteome</keyword>
<comment type="catalytic activity">
    <reaction evidence="1">
        <text>ATP + protein L-histidine = ADP + protein N-phospho-L-histidine.</text>
        <dbReference type="EC" id="2.7.13.3"/>
    </reaction>
</comment>
<name>A0ABT0HA42_9FLAO</name>
<proteinExistence type="predicted"/>
<dbReference type="RefSeq" id="WP_248412894.1">
    <property type="nucleotide sequence ID" value="NZ_JALPQF010000008.1"/>
</dbReference>
<dbReference type="InterPro" id="IPR004358">
    <property type="entry name" value="Sig_transdc_His_kin-like_C"/>
</dbReference>
<protein>
    <recommendedName>
        <fullName evidence="2">histidine kinase</fullName>
        <ecNumber evidence="2">2.7.13.3</ecNumber>
    </recommendedName>
</protein>
<evidence type="ECO:0000313" key="10">
    <source>
        <dbReference type="Proteomes" id="UP001203687"/>
    </source>
</evidence>
<dbReference type="PROSITE" id="PS50109">
    <property type="entry name" value="HIS_KIN"/>
    <property type="match status" value="1"/>
</dbReference>
<dbReference type="Pfam" id="PF02518">
    <property type="entry name" value="HATPase_c"/>
    <property type="match status" value="1"/>
</dbReference>
<dbReference type="PRINTS" id="PR00344">
    <property type="entry name" value="BCTRLSENSOR"/>
</dbReference>
<dbReference type="InterPro" id="IPR036097">
    <property type="entry name" value="HisK_dim/P_sf"/>
</dbReference>
<gene>
    <name evidence="9" type="ORF">MUY34_09610</name>
</gene>
<evidence type="ECO:0000256" key="6">
    <source>
        <dbReference type="ARBA" id="ARBA00023012"/>
    </source>
</evidence>
<keyword evidence="7" id="KW-1133">Transmembrane helix</keyword>
<dbReference type="SMART" id="SM00387">
    <property type="entry name" value="HATPase_c"/>
    <property type="match status" value="1"/>
</dbReference>
<reference evidence="9" key="1">
    <citation type="submission" date="2022-04" db="EMBL/GenBank/DDBJ databases">
        <authorList>
            <person name="Ren T."/>
        </authorList>
    </citation>
    <scope>NUCLEOTIDE SEQUENCE</scope>
    <source>
        <strain evidence="9">F63249</strain>
    </source>
</reference>
<feature type="transmembrane region" description="Helical" evidence="7">
    <location>
        <begin position="268"/>
        <end position="290"/>
    </location>
</feature>
<evidence type="ECO:0000256" key="3">
    <source>
        <dbReference type="ARBA" id="ARBA00022553"/>
    </source>
</evidence>
<organism evidence="9 10">
    <name type="scientific">Psychroserpens algicola</name>
    <dbReference type="NCBI Taxonomy" id="1719034"/>
    <lineage>
        <taxon>Bacteria</taxon>
        <taxon>Pseudomonadati</taxon>
        <taxon>Bacteroidota</taxon>
        <taxon>Flavobacteriia</taxon>
        <taxon>Flavobacteriales</taxon>
        <taxon>Flavobacteriaceae</taxon>
        <taxon>Psychroserpens</taxon>
    </lineage>
</organism>
<dbReference type="SMART" id="SM00388">
    <property type="entry name" value="HisKA"/>
    <property type="match status" value="1"/>
</dbReference>
<dbReference type="CDD" id="cd00082">
    <property type="entry name" value="HisKA"/>
    <property type="match status" value="1"/>
</dbReference>
<dbReference type="InterPro" id="IPR003594">
    <property type="entry name" value="HATPase_dom"/>
</dbReference>
<keyword evidence="5 9" id="KW-0418">Kinase</keyword>
<evidence type="ECO:0000256" key="4">
    <source>
        <dbReference type="ARBA" id="ARBA00022679"/>
    </source>
</evidence>
<dbReference type="CDD" id="cd00075">
    <property type="entry name" value="HATPase"/>
    <property type="match status" value="1"/>
</dbReference>
<sequence>MNDSKYSYILYVIIIVIISTIGIQAYWNYKNYLTSKQQVINDVQVSLDKAVDDYYANLAENSTIGFSIKEMSQKDFLSTGRFDSILKSIESNDTDGFGSIDSIPKNLMEGISIVKGAKADSILEEMHLKSQIHFSNEQHPQLKSIEIDSFSTYSKKEGVIDLSEKDFKFLTSKVIISMTTDSLSLRGLDTLLQSEFRRKDINIDYTIKYLDPSNDIDYYNTHEKNIEVLDPKTYTKHLMTTSKSTFLPKHSELSLLFSNVSSDIFKRIIWGILISSLLVLAVISCLFYLLSIIKHQKQLAEVKNDLISNITHEFKTPIATIGVALESIQNFNAIEDRAKTKTYLDMSQDQLSKLNTTVEKLLETATLDTDNLELNIDNYNISDVITNMTTKFKLQHSNKTITTRIAPDVFANVDIFHFENAINNIIDNAYNYGGDTIQVSLKSSKSQIDIAITDNGTSLSNANKDQIFEKFYRVPKGNTHDVKGYGIGLYYAKTIIEKHNGSIDLDLKNKLTTFNISLPNV</sequence>
<dbReference type="SUPFAM" id="SSF47384">
    <property type="entry name" value="Homodimeric domain of signal transducing histidine kinase"/>
    <property type="match status" value="1"/>
</dbReference>
<dbReference type="InterPro" id="IPR005467">
    <property type="entry name" value="His_kinase_dom"/>
</dbReference>
<evidence type="ECO:0000256" key="2">
    <source>
        <dbReference type="ARBA" id="ARBA00012438"/>
    </source>
</evidence>
<comment type="caution">
    <text evidence="9">The sequence shown here is derived from an EMBL/GenBank/DDBJ whole genome shotgun (WGS) entry which is preliminary data.</text>
</comment>
<dbReference type="EC" id="2.7.13.3" evidence="2"/>
<dbReference type="Proteomes" id="UP001203687">
    <property type="component" value="Unassembled WGS sequence"/>
</dbReference>
<evidence type="ECO:0000313" key="9">
    <source>
        <dbReference type="EMBL" id="MCK8480879.1"/>
    </source>
</evidence>
<evidence type="ECO:0000259" key="8">
    <source>
        <dbReference type="PROSITE" id="PS50109"/>
    </source>
</evidence>
<dbReference type="GO" id="GO:0016301">
    <property type="term" value="F:kinase activity"/>
    <property type="evidence" value="ECO:0007669"/>
    <property type="project" value="UniProtKB-KW"/>
</dbReference>
<keyword evidence="4" id="KW-0808">Transferase</keyword>
<dbReference type="InterPro" id="IPR050351">
    <property type="entry name" value="BphY/WalK/GraS-like"/>
</dbReference>
<dbReference type="Pfam" id="PF00512">
    <property type="entry name" value="HisKA"/>
    <property type="match status" value="1"/>
</dbReference>